<keyword evidence="8" id="KW-1185">Reference proteome</keyword>
<dbReference type="GO" id="GO:0003677">
    <property type="term" value="F:DNA binding"/>
    <property type="evidence" value="ECO:0007669"/>
    <property type="project" value="UniProtKB-KW"/>
</dbReference>
<dbReference type="InterPro" id="IPR009072">
    <property type="entry name" value="Histone-fold"/>
</dbReference>
<evidence type="ECO:0000256" key="5">
    <source>
        <dbReference type="SAM" id="MobiDB-lite"/>
    </source>
</evidence>
<feature type="region of interest" description="Disordered" evidence="5">
    <location>
        <begin position="1"/>
        <end position="26"/>
    </location>
</feature>
<keyword evidence="3 4" id="KW-0544">Nucleosome core</keyword>
<reference evidence="7 8" key="1">
    <citation type="submission" date="2020-02" db="EMBL/GenBank/DDBJ databases">
        <authorList>
            <person name="Ferguson B K."/>
        </authorList>
    </citation>
    <scope>NUCLEOTIDE SEQUENCE [LARGE SCALE GENOMIC DNA]</scope>
</reference>
<dbReference type="GO" id="GO:0046982">
    <property type="term" value="F:protein heterodimerization activity"/>
    <property type="evidence" value="ECO:0007669"/>
    <property type="project" value="InterPro"/>
</dbReference>
<evidence type="ECO:0000256" key="4">
    <source>
        <dbReference type="RuleBase" id="RU003767"/>
    </source>
</evidence>
<dbReference type="Gene3D" id="1.10.20.10">
    <property type="entry name" value="Histone, subunit A"/>
    <property type="match status" value="1"/>
</dbReference>
<proteinExistence type="inferred from homology"/>
<comment type="similarity">
    <text evidence="4">Belongs to the histone H2A family.</text>
</comment>
<dbReference type="GO" id="GO:0000786">
    <property type="term" value="C:nucleosome"/>
    <property type="evidence" value="ECO:0007669"/>
    <property type="project" value="UniProtKB-KW"/>
</dbReference>
<comment type="subunit">
    <text evidence="4">The nucleosome is a histone octamer containing two molecules each of H2A, H2B, H3 and H4 assembled in one H3-H4 heterotetramer and two H2A-H2B heterodimers. The octamer wraps approximately 147 bp of DNA.</text>
</comment>
<feature type="region of interest" description="Disordered" evidence="5">
    <location>
        <begin position="48"/>
        <end position="81"/>
    </location>
</feature>
<dbReference type="GO" id="GO:0005634">
    <property type="term" value="C:nucleus"/>
    <property type="evidence" value="ECO:0007669"/>
    <property type="project" value="UniProtKB-SubCell"/>
</dbReference>
<comment type="subcellular location">
    <subcellularLocation>
        <location evidence="1">Chromosome</location>
    </subcellularLocation>
    <subcellularLocation>
        <location evidence="4">Nucleus</location>
    </subcellularLocation>
</comment>
<evidence type="ECO:0000313" key="8">
    <source>
        <dbReference type="Proteomes" id="UP000479190"/>
    </source>
</evidence>
<dbReference type="AlphaFoldDB" id="A0A6H5J0Y2"/>
<dbReference type="Proteomes" id="UP000479190">
    <property type="component" value="Unassembled WGS sequence"/>
</dbReference>
<gene>
    <name evidence="7" type="ORF">TBRA_LOCUS13588</name>
</gene>
<name>A0A6H5J0Y2_9HYME</name>
<keyword evidence="4" id="KW-0539">Nucleus</keyword>
<keyword evidence="2 4" id="KW-0158">Chromosome</keyword>
<sequence length="132" mass="14465">MSASQGKHVSIGKVPKSGKKRSRSTRAGLQFPWAGYIVSCARADTRSESAPELRSTWPPSSSIWPPRSWSCRETRPATTQKSRIIPRHFQLAVRNDDELSKLLAGVTVAQGGAVPFIHSTLLPVSRSAIKKE</sequence>
<dbReference type="SUPFAM" id="SSF47113">
    <property type="entry name" value="Histone-fold"/>
    <property type="match status" value="1"/>
</dbReference>
<evidence type="ECO:0000259" key="6">
    <source>
        <dbReference type="Pfam" id="PF16211"/>
    </source>
</evidence>
<dbReference type="EMBL" id="CADCXV010001139">
    <property type="protein sequence ID" value="CAB0041944.1"/>
    <property type="molecule type" value="Genomic_DNA"/>
</dbReference>
<dbReference type="InterPro" id="IPR002119">
    <property type="entry name" value="Histone_H2A"/>
</dbReference>
<evidence type="ECO:0000256" key="1">
    <source>
        <dbReference type="ARBA" id="ARBA00004286"/>
    </source>
</evidence>
<dbReference type="Pfam" id="PF16211">
    <property type="entry name" value="Histone_H2A_C"/>
    <property type="match status" value="1"/>
</dbReference>
<dbReference type="GO" id="GO:0030527">
    <property type="term" value="F:structural constituent of chromatin"/>
    <property type="evidence" value="ECO:0007669"/>
    <property type="project" value="InterPro"/>
</dbReference>
<dbReference type="PANTHER" id="PTHR23430">
    <property type="entry name" value="HISTONE H2A"/>
    <property type="match status" value="1"/>
</dbReference>
<accession>A0A6H5J0Y2</accession>
<dbReference type="InterPro" id="IPR032454">
    <property type="entry name" value="Histone_H2A_C"/>
</dbReference>
<evidence type="ECO:0000256" key="2">
    <source>
        <dbReference type="ARBA" id="ARBA00022454"/>
    </source>
</evidence>
<feature type="domain" description="Histone H2A C-terminal" evidence="6">
    <location>
        <begin position="97"/>
        <end position="127"/>
    </location>
</feature>
<evidence type="ECO:0000313" key="7">
    <source>
        <dbReference type="EMBL" id="CAB0041944.1"/>
    </source>
</evidence>
<dbReference type="SMART" id="SM00414">
    <property type="entry name" value="H2A"/>
    <property type="match status" value="1"/>
</dbReference>
<feature type="compositionally biased region" description="Low complexity" evidence="5">
    <location>
        <begin position="54"/>
        <end position="69"/>
    </location>
</feature>
<organism evidence="7 8">
    <name type="scientific">Trichogramma brassicae</name>
    <dbReference type="NCBI Taxonomy" id="86971"/>
    <lineage>
        <taxon>Eukaryota</taxon>
        <taxon>Metazoa</taxon>
        <taxon>Ecdysozoa</taxon>
        <taxon>Arthropoda</taxon>
        <taxon>Hexapoda</taxon>
        <taxon>Insecta</taxon>
        <taxon>Pterygota</taxon>
        <taxon>Neoptera</taxon>
        <taxon>Endopterygota</taxon>
        <taxon>Hymenoptera</taxon>
        <taxon>Apocrita</taxon>
        <taxon>Proctotrupomorpha</taxon>
        <taxon>Chalcidoidea</taxon>
        <taxon>Trichogrammatidae</taxon>
        <taxon>Trichogramma</taxon>
    </lineage>
</organism>
<dbReference type="PRINTS" id="PR00620">
    <property type="entry name" value="HISTONEH2A"/>
</dbReference>
<protein>
    <recommendedName>
        <fullName evidence="4">Histone H2A</fullName>
    </recommendedName>
</protein>
<evidence type="ECO:0000256" key="3">
    <source>
        <dbReference type="ARBA" id="ARBA00023269"/>
    </source>
</evidence>
<keyword evidence="4" id="KW-0238">DNA-binding</keyword>